<evidence type="ECO:0000256" key="2">
    <source>
        <dbReference type="ARBA" id="ARBA00011255"/>
    </source>
</evidence>
<comment type="similarity">
    <text evidence="1 5">Belongs to the FliD family.</text>
</comment>
<keyword evidence="4 5" id="KW-0975">Bacterial flagellum</keyword>
<sequence length="597" mass="63257">MSDVSSVTSGTTGAGGGNMIRLTGLASGLDVDALVKKMMAAEQAKLDKAKQDQQTTQWKQEAYQDIIKDIKDLQSSFFDASSSDKDILAATNFAPFNVSSADGLSAVDTSVATFTPGVGAKTGKYSISVKQLAKGAGISNTLYVPSNQTATKAQLSTKLTDIDPSLSGSVKLGLNANNATSDFNVTLDNTSGTATLGDLINAINDQGSGSVKATYSELTGQFNLNSTRTGSDTSLAIKSGSTASLSTILGFSAANSAGVTTADWTVSSTSTDTATGKIQKGQNADVIITPPGGSGVEVTDKTSNNFTIDGMTYTLSSEGTDSTHPVTASVTVGQDTQKVYDKIKSFIDKYNAIVDEIQTKLTEKPNSDYKPLTDAQKAEMSSTQITAWETKAKVGILRNDDNLQNLLDNLTTAFTTAVNNTGLSMGRYGGNSIGIDTSQDYTTPDHIDIADPTALKTAISNNCDQILKMFTNVSTAAAPIADDGSTKYDTSTQEYQEDGIFTRINTILQKNVGFTNTTLNTAILTSYANKQYDFTITGTGGKNTLPDQLYEEQLNIKKITAQMSTDQEKYYKQFSNLETVMNQLNAQQSQLSSMLGN</sequence>
<dbReference type="GO" id="GO:0007155">
    <property type="term" value="P:cell adhesion"/>
    <property type="evidence" value="ECO:0007669"/>
    <property type="project" value="InterPro"/>
</dbReference>
<keyword evidence="8" id="KW-0966">Cell projection</keyword>
<evidence type="ECO:0000256" key="3">
    <source>
        <dbReference type="ARBA" id="ARBA00023054"/>
    </source>
</evidence>
<keyword evidence="5" id="KW-0964">Secreted</keyword>
<keyword evidence="3" id="KW-0175">Coiled coil</keyword>
<dbReference type="RefSeq" id="WP_063600797.1">
    <property type="nucleotide sequence ID" value="NZ_LITQ01000011.1"/>
</dbReference>
<comment type="subcellular location">
    <subcellularLocation>
        <location evidence="5">Secreted</location>
    </subcellularLocation>
    <subcellularLocation>
        <location evidence="5">Bacterial flagellum</location>
    </subcellularLocation>
</comment>
<dbReference type="InterPro" id="IPR010809">
    <property type="entry name" value="FliD_C"/>
</dbReference>
<feature type="domain" description="Flagellar hook-associated protein 2 C-terminal" evidence="7">
    <location>
        <begin position="295"/>
        <end position="586"/>
    </location>
</feature>
<comment type="subunit">
    <text evidence="2 5">Homopentamer.</text>
</comment>
<evidence type="ECO:0000259" key="7">
    <source>
        <dbReference type="Pfam" id="PF07195"/>
    </source>
</evidence>
<dbReference type="GO" id="GO:0009421">
    <property type="term" value="C:bacterial-type flagellum filament cap"/>
    <property type="evidence" value="ECO:0007669"/>
    <property type="project" value="InterPro"/>
</dbReference>
<dbReference type="Pfam" id="PF02465">
    <property type="entry name" value="FliD_N"/>
    <property type="match status" value="1"/>
</dbReference>
<dbReference type="PANTHER" id="PTHR30288:SF0">
    <property type="entry name" value="FLAGELLAR HOOK-ASSOCIATED PROTEIN 2"/>
    <property type="match status" value="1"/>
</dbReference>
<evidence type="ECO:0000313" key="8">
    <source>
        <dbReference type="EMBL" id="OAA93653.1"/>
    </source>
</evidence>
<evidence type="ECO:0000259" key="6">
    <source>
        <dbReference type="Pfam" id="PF02465"/>
    </source>
</evidence>
<feature type="domain" description="Flagellar hook-associated protein 2 N-terminal" evidence="6">
    <location>
        <begin position="27"/>
        <end position="135"/>
    </location>
</feature>
<evidence type="ECO:0000313" key="10">
    <source>
        <dbReference type="Proteomes" id="UP000077384"/>
    </source>
</evidence>
<accession>A0A166TG96</accession>
<dbReference type="InterPro" id="IPR040026">
    <property type="entry name" value="FliD"/>
</dbReference>
<dbReference type="InterPro" id="IPR003481">
    <property type="entry name" value="FliD_N"/>
</dbReference>
<dbReference type="GO" id="GO:0005576">
    <property type="term" value="C:extracellular region"/>
    <property type="evidence" value="ECO:0007669"/>
    <property type="project" value="UniProtKB-SubCell"/>
</dbReference>
<comment type="caution">
    <text evidence="8">The sequence shown here is derived from an EMBL/GenBank/DDBJ whole genome shotgun (WGS) entry which is preliminary data.</text>
</comment>
<dbReference type="GO" id="GO:0071973">
    <property type="term" value="P:bacterial-type flagellum-dependent cell motility"/>
    <property type="evidence" value="ECO:0007669"/>
    <property type="project" value="TreeGrafter"/>
</dbReference>
<proteinExistence type="inferred from homology"/>
<dbReference type="EMBL" id="LITQ01000011">
    <property type="protein sequence ID" value="OAA93653.1"/>
    <property type="molecule type" value="Genomic_DNA"/>
</dbReference>
<gene>
    <name evidence="9" type="ORF">CLCOS_42070</name>
    <name evidence="8" type="ORF">WX73_04149</name>
</gene>
<dbReference type="PATRIC" id="fig|1705578.3.peg.4260"/>
<reference evidence="8 10" key="1">
    <citation type="journal article" date="2015" name="Biotechnol. Bioeng.">
        <title>Genome sequence and phenotypic characterization of Caulobacter segnis.</title>
        <authorList>
            <person name="Patel S."/>
            <person name="Fletcher B."/>
            <person name="Scott D.C."/>
            <person name="Ely B."/>
        </authorList>
    </citation>
    <scope>NUCLEOTIDE SEQUENCE [LARGE SCALE GENOMIC DNA]</scope>
    <source>
        <strain evidence="8 10">PS02</strain>
    </source>
</reference>
<reference evidence="9 11" key="2">
    <citation type="journal article" date="2016" name="Front. Microbiol.">
        <title>Industrial Acetogenic Biocatalysts: A Comparative Metabolic and Genomic Analysis.</title>
        <authorList>
            <person name="Bengelsdorf F."/>
            <person name="Poehlein A."/>
            <person name="Sonja S."/>
            <person name="Erz C."/>
            <person name="Hummel T."/>
            <person name="Hoffmeister S."/>
            <person name="Daniel R."/>
            <person name="Durre P."/>
        </authorList>
    </citation>
    <scope>NUCLEOTIDE SEQUENCE [LARGE SCALE GENOMIC DNA]</scope>
    <source>
        <strain evidence="9 11">PTA-10522</strain>
    </source>
</reference>
<organism evidence="8 10">
    <name type="scientific">Clostridium coskatii</name>
    <dbReference type="NCBI Taxonomy" id="1705578"/>
    <lineage>
        <taxon>Bacteria</taxon>
        <taxon>Bacillati</taxon>
        <taxon>Bacillota</taxon>
        <taxon>Clostridia</taxon>
        <taxon>Eubacteriales</taxon>
        <taxon>Clostridiaceae</taxon>
        <taxon>Clostridium</taxon>
    </lineage>
</organism>
<dbReference type="AlphaFoldDB" id="A0A166TG96"/>
<keyword evidence="8" id="KW-0282">Flagellum</keyword>
<name>A0A166TG96_9CLOT</name>
<dbReference type="GO" id="GO:0009424">
    <property type="term" value="C:bacterial-type flagellum hook"/>
    <property type="evidence" value="ECO:0007669"/>
    <property type="project" value="UniProtKB-UniRule"/>
</dbReference>
<comment type="function">
    <text evidence="5">Required for morphogenesis and for the elongation of the flagellar filament by facilitating polymerization of the flagellin monomers at the tip of growing filament. Forms a capping structure, which prevents flagellin subunits (transported through the central channel of the flagellum) from leaking out without polymerization at the distal end.</text>
</comment>
<dbReference type="Pfam" id="PF07195">
    <property type="entry name" value="FliD_C"/>
    <property type="match status" value="1"/>
</dbReference>
<evidence type="ECO:0000256" key="1">
    <source>
        <dbReference type="ARBA" id="ARBA00009764"/>
    </source>
</evidence>
<dbReference type="Proteomes" id="UP000093694">
    <property type="component" value="Unassembled WGS sequence"/>
</dbReference>
<evidence type="ECO:0000256" key="4">
    <source>
        <dbReference type="ARBA" id="ARBA00023143"/>
    </source>
</evidence>
<evidence type="ECO:0000256" key="5">
    <source>
        <dbReference type="RuleBase" id="RU362066"/>
    </source>
</evidence>
<evidence type="ECO:0000313" key="11">
    <source>
        <dbReference type="Proteomes" id="UP000093694"/>
    </source>
</evidence>
<protein>
    <recommendedName>
        <fullName evidence="5">Flagellar hook-associated protein 2</fullName>
        <shortName evidence="5">HAP2</shortName>
    </recommendedName>
    <alternativeName>
        <fullName evidence="5">Flagellar cap protein</fullName>
    </alternativeName>
</protein>
<evidence type="ECO:0000313" key="9">
    <source>
        <dbReference type="EMBL" id="OBR89985.1"/>
    </source>
</evidence>
<keyword evidence="8" id="KW-0969">Cilium</keyword>
<dbReference type="PANTHER" id="PTHR30288">
    <property type="entry name" value="FLAGELLAR CAP/ASSEMBLY PROTEIN FLID"/>
    <property type="match status" value="1"/>
</dbReference>
<keyword evidence="11" id="KW-1185">Reference proteome</keyword>
<dbReference type="Proteomes" id="UP000077384">
    <property type="component" value="Unassembled WGS sequence"/>
</dbReference>
<dbReference type="EMBL" id="LROR01000106">
    <property type="protein sequence ID" value="OBR89985.1"/>
    <property type="molecule type" value="Genomic_DNA"/>
</dbReference>